<dbReference type="EMBL" id="FNMZ01000002">
    <property type="protein sequence ID" value="SDW77923.1"/>
    <property type="molecule type" value="Genomic_DNA"/>
</dbReference>
<proteinExistence type="predicted"/>
<dbReference type="Proteomes" id="UP000199118">
    <property type="component" value="Unassembled WGS sequence"/>
</dbReference>
<dbReference type="STRING" id="356660.SAMN05444336_102325"/>
<evidence type="ECO:0000313" key="2">
    <source>
        <dbReference type="Proteomes" id="UP000199118"/>
    </source>
</evidence>
<protein>
    <submittedName>
        <fullName evidence="1">Uncharacterized protein</fullName>
    </submittedName>
</protein>
<reference evidence="1 2" key="1">
    <citation type="submission" date="2016-10" db="EMBL/GenBank/DDBJ databases">
        <authorList>
            <person name="de Groot N.N."/>
        </authorList>
    </citation>
    <scope>NUCLEOTIDE SEQUENCE [LARGE SCALE GENOMIC DNA]</scope>
    <source>
        <strain evidence="1 2">DSM 17890</strain>
    </source>
</reference>
<gene>
    <name evidence="1" type="ORF">SAMN05444336_102325</name>
</gene>
<sequence length="158" mass="17493">MTERPKAEVRALAAIATMEDPERLRTIMANAKARAAPDVERAAFLRLCHVQPSADPGTMEHDVWRSIHALEEMLRAERGRTTLLSRTRQKIKRDGEAKACADLTLKATPSDGFAMLVDRGHPDLLFEAVVLRHPERFTSEVADAARTRLAGIEAAPES</sequence>
<evidence type="ECO:0000313" key="1">
    <source>
        <dbReference type="EMBL" id="SDW77923.1"/>
    </source>
</evidence>
<name>A0A1H2WB58_9RHOB</name>
<keyword evidence="2" id="KW-1185">Reference proteome</keyword>
<dbReference type="RefSeq" id="WP_092680589.1">
    <property type="nucleotide sequence ID" value="NZ_FNMZ01000002.1"/>
</dbReference>
<accession>A0A1H2WB58</accession>
<dbReference type="OrthoDB" id="7658594at2"/>
<organism evidence="1 2">
    <name type="scientific">Albimonas donghaensis</name>
    <dbReference type="NCBI Taxonomy" id="356660"/>
    <lineage>
        <taxon>Bacteria</taxon>
        <taxon>Pseudomonadati</taxon>
        <taxon>Pseudomonadota</taxon>
        <taxon>Alphaproteobacteria</taxon>
        <taxon>Rhodobacterales</taxon>
        <taxon>Paracoccaceae</taxon>
        <taxon>Albimonas</taxon>
    </lineage>
</organism>
<dbReference type="AlphaFoldDB" id="A0A1H2WB58"/>